<feature type="compositionally biased region" description="Polar residues" evidence="1">
    <location>
        <begin position="12"/>
        <end position="26"/>
    </location>
</feature>
<feature type="transmembrane region" description="Helical" evidence="2">
    <location>
        <begin position="138"/>
        <end position="162"/>
    </location>
</feature>
<reference evidence="3" key="1">
    <citation type="submission" date="2022-10" db="EMBL/GenBank/DDBJ databases">
        <title>Tapping the CABI collections for fungal endophytes: first genome assemblies for Collariella, Neodidymelliopsis, Ascochyta clinopodiicola, Didymella pomorum, Didymosphaeria variabile, Neocosmospora piperis and Neocucurbitaria cava.</title>
        <authorList>
            <person name="Hill R."/>
        </authorList>
    </citation>
    <scope>NUCLEOTIDE SEQUENCE</scope>
    <source>
        <strain evidence="3">IMI 366586</strain>
    </source>
</reference>
<sequence length="406" mass="44517">MESPPHAPEYQALSTSSSDEVQSGTPPQKYLNEDPDSHSVATARSRFQPATILGDVASVLCPSAFLVFSIVILQTNGGSIDEAYSGYQNAITTLATAFPILFAAIMGRLMYQLSRWKLERGATMGTLEQLMGSRTLGAAFLTQAELGAFNLVSLAIVFVWVWSPLGGQALLRMLGSRLETIVGPSAVVHFDTDAAPQFASWYQTSAHNNGLQRNKIAILNSMYNAALLSPDSIRNDSQDIWGNVKIPYLPSYGNLDSPGWQRVPSIFEYSALVGIPINNISVGNSSFPIESTYVYLECFNFTKMGFKVAKYIDIKNTSLGLNSIPTEPALPNGTWRGYELNSASWTLAIDTLADFMWSNHSFYQLHGLDTDQVKSPSMFTNEIGVKANPTTLLMQVEYRSTTVWAN</sequence>
<keyword evidence="4" id="KW-1185">Reference proteome</keyword>
<proteinExistence type="predicted"/>
<keyword evidence="2" id="KW-0812">Transmembrane</keyword>
<evidence type="ECO:0000313" key="3">
    <source>
        <dbReference type="EMBL" id="KAJ4328689.1"/>
    </source>
</evidence>
<feature type="region of interest" description="Disordered" evidence="1">
    <location>
        <begin position="1"/>
        <end position="38"/>
    </location>
</feature>
<gene>
    <name evidence="3" type="ORF">N0V84_000880</name>
</gene>
<dbReference type="OrthoDB" id="3692311at2759"/>
<keyword evidence="2" id="KW-0472">Membrane</keyword>
<dbReference type="Proteomes" id="UP001140502">
    <property type="component" value="Unassembled WGS sequence"/>
</dbReference>
<feature type="transmembrane region" description="Helical" evidence="2">
    <location>
        <begin position="52"/>
        <end position="73"/>
    </location>
</feature>
<keyword evidence="2" id="KW-1133">Transmembrane helix</keyword>
<protein>
    <submittedName>
        <fullName evidence="3">Uncharacterized protein</fullName>
    </submittedName>
</protein>
<evidence type="ECO:0000256" key="2">
    <source>
        <dbReference type="SAM" id="Phobius"/>
    </source>
</evidence>
<evidence type="ECO:0000313" key="4">
    <source>
        <dbReference type="Proteomes" id="UP001140502"/>
    </source>
</evidence>
<name>A0A9W8WM29_9HYPO</name>
<dbReference type="EMBL" id="JAPEUR010000008">
    <property type="protein sequence ID" value="KAJ4328689.1"/>
    <property type="molecule type" value="Genomic_DNA"/>
</dbReference>
<accession>A0A9W8WM29</accession>
<evidence type="ECO:0000256" key="1">
    <source>
        <dbReference type="SAM" id="MobiDB-lite"/>
    </source>
</evidence>
<comment type="caution">
    <text evidence="3">The sequence shown here is derived from an EMBL/GenBank/DDBJ whole genome shotgun (WGS) entry which is preliminary data.</text>
</comment>
<dbReference type="AlphaFoldDB" id="A0A9W8WM29"/>
<feature type="transmembrane region" description="Helical" evidence="2">
    <location>
        <begin position="93"/>
        <end position="111"/>
    </location>
</feature>
<organism evidence="3 4">
    <name type="scientific">Fusarium piperis</name>
    <dbReference type="NCBI Taxonomy" id="1435070"/>
    <lineage>
        <taxon>Eukaryota</taxon>
        <taxon>Fungi</taxon>
        <taxon>Dikarya</taxon>
        <taxon>Ascomycota</taxon>
        <taxon>Pezizomycotina</taxon>
        <taxon>Sordariomycetes</taxon>
        <taxon>Hypocreomycetidae</taxon>
        <taxon>Hypocreales</taxon>
        <taxon>Nectriaceae</taxon>
        <taxon>Fusarium</taxon>
        <taxon>Fusarium solani species complex</taxon>
    </lineage>
</organism>